<dbReference type="InterPro" id="IPR018914">
    <property type="entry name" value="DUF2480"/>
</dbReference>
<dbReference type="STRING" id="1073327.SAMN04488108_1184"/>
<dbReference type="RefSeq" id="WP_073570879.1">
    <property type="nucleotide sequence ID" value="NZ_FRXN01000002.1"/>
</dbReference>
<name>A0A1M7Z8F6_9BACT</name>
<dbReference type="AlphaFoldDB" id="A0A1M7Z8F6"/>
<sequence>MTEIVNRVANSSIATINLEEGYPKEDRIIFDLKPFLFQELILKEKDFRAALKELFWDEYSNKWVAITCTADAIIPNWAFMLVATYLENVAKGYVIGDLKDLENFISEDFISKIDFEVFENRPVVIKGCSDFPIPMYAYGRLISLVQKHAKSIMYGEPCSTVPLYKKPKG</sequence>
<proteinExistence type="predicted"/>
<reference evidence="2" key="1">
    <citation type="submission" date="2016-12" db="EMBL/GenBank/DDBJ databases">
        <authorList>
            <person name="Varghese N."/>
            <person name="Submissions S."/>
        </authorList>
    </citation>
    <scope>NUCLEOTIDE SEQUENCE [LARGE SCALE GENOMIC DNA]</scope>
    <source>
        <strain evidence="2">DSM 25035</strain>
    </source>
</reference>
<dbReference type="Proteomes" id="UP000184609">
    <property type="component" value="Unassembled WGS sequence"/>
</dbReference>
<evidence type="ECO:0008006" key="3">
    <source>
        <dbReference type="Google" id="ProtNLM"/>
    </source>
</evidence>
<keyword evidence="2" id="KW-1185">Reference proteome</keyword>
<accession>A0A1M7Z8F6</accession>
<gene>
    <name evidence="1" type="ORF">SAMN04488108_1184</name>
</gene>
<protein>
    <recommendedName>
        <fullName evidence="3">DUF2480 family protein</fullName>
    </recommendedName>
</protein>
<evidence type="ECO:0000313" key="1">
    <source>
        <dbReference type="EMBL" id="SHO61208.1"/>
    </source>
</evidence>
<organism evidence="1 2">
    <name type="scientific">Algoriphagus zhangzhouensis</name>
    <dbReference type="NCBI Taxonomy" id="1073327"/>
    <lineage>
        <taxon>Bacteria</taxon>
        <taxon>Pseudomonadati</taxon>
        <taxon>Bacteroidota</taxon>
        <taxon>Cytophagia</taxon>
        <taxon>Cytophagales</taxon>
        <taxon>Cyclobacteriaceae</taxon>
        <taxon>Algoriphagus</taxon>
    </lineage>
</organism>
<dbReference type="EMBL" id="FRXN01000002">
    <property type="protein sequence ID" value="SHO61208.1"/>
    <property type="molecule type" value="Genomic_DNA"/>
</dbReference>
<evidence type="ECO:0000313" key="2">
    <source>
        <dbReference type="Proteomes" id="UP000184609"/>
    </source>
</evidence>
<dbReference type="Pfam" id="PF10652">
    <property type="entry name" value="DUF2480"/>
    <property type="match status" value="1"/>
</dbReference>
<dbReference type="OrthoDB" id="9803040at2"/>